<dbReference type="GO" id="GO:0005524">
    <property type="term" value="F:ATP binding"/>
    <property type="evidence" value="ECO:0007669"/>
    <property type="project" value="UniProtKB-UniRule"/>
</dbReference>
<dbReference type="PRINTS" id="PR00109">
    <property type="entry name" value="TYRKINASE"/>
</dbReference>
<evidence type="ECO:0000256" key="7">
    <source>
        <dbReference type="RuleBase" id="RU000304"/>
    </source>
</evidence>
<evidence type="ECO:0000313" key="10">
    <source>
        <dbReference type="Proteomes" id="UP001371456"/>
    </source>
</evidence>
<keyword evidence="5 6" id="KW-0067">ATP-binding</keyword>
<dbReference type="GO" id="GO:0004674">
    <property type="term" value="F:protein serine/threonine kinase activity"/>
    <property type="evidence" value="ECO:0007669"/>
    <property type="project" value="UniProtKB-KW"/>
</dbReference>
<evidence type="ECO:0000256" key="6">
    <source>
        <dbReference type="PROSITE-ProRule" id="PRU10141"/>
    </source>
</evidence>
<dbReference type="InterPro" id="IPR001245">
    <property type="entry name" value="Ser-Thr/Tyr_kinase_cat_dom"/>
</dbReference>
<protein>
    <recommendedName>
        <fullName evidence="8">Protein kinase domain-containing protein</fullName>
    </recommendedName>
</protein>
<keyword evidence="3 6" id="KW-0547">Nucleotide-binding</keyword>
<dbReference type="PANTHER" id="PTHR44329">
    <property type="entry name" value="SERINE/THREONINE-PROTEIN KINASE TNNI3K-RELATED"/>
    <property type="match status" value="1"/>
</dbReference>
<keyword evidence="4" id="KW-0418">Kinase</keyword>
<dbReference type="GO" id="GO:0005886">
    <property type="term" value="C:plasma membrane"/>
    <property type="evidence" value="ECO:0007669"/>
    <property type="project" value="TreeGrafter"/>
</dbReference>
<dbReference type="InterPro" id="IPR051681">
    <property type="entry name" value="Ser/Thr_Kinases-Pseudokinases"/>
</dbReference>
<dbReference type="Pfam" id="PF07714">
    <property type="entry name" value="PK_Tyr_Ser-Thr"/>
    <property type="match status" value="1"/>
</dbReference>
<dbReference type="PIRSF" id="PIRSF000654">
    <property type="entry name" value="Integrin-linked_kinase"/>
    <property type="match status" value="1"/>
</dbReference>
<comment type="similarity">
    <text evidence="7">Belongs to the protein kinase superfamily.</text>
</comment>
<dbReference type="Gene3D" id="3.30.200.20">
    <property type="entry name" value="Phosphorylase Kinase, domain 1"/>
    <property type="match status" value="1"/>
</dbReference>
<evidence type="ECO:0000259" key="8">
    <source>
        <dbReference type="PROSITE" id="PS50011"/>
    </source>
</evidence>
<keyword evidence="1 7" id="KW-0723">Serine/threonine-protein kinase</keyword>
<accession>A0AAN8TJK4</accession>
<feature type="binding site" evidence="6">
    <location>
        <position position="51"/>
    </location>
    <ligand>
        <name>ATP</name>
        <dbReference type="ChEBI" id="CHEBI:30616"/>
    </ligand>
</feature>
<evidence type="ECO:0000256" key="4">
    <source>
        <dbReference type="ARBA" id="ARBA00022777"/>
    </source>
</evidence>
<dbReference type="AlphaFoldDB" id="A0AAN8TJK4"/>
<dbReference type="CDD" id="cd13999">
    <property type="entry name" value="STKc_MAP3K-like"/>
    <property type="match status" value="1"/>
</dbReference>
<dbReference type="InterPro" id="IPR011009">
    <property type="entry name" value="Kinase-like_dom_sf"/>
</dbReference>
<evidence type="ECO:0000256" key="5">
    <source>
        <dbReference type="ARBA" id="ARBA00022840"/>
    </source>
</evidence>
<name>A0AAN8TJK4_SOLBU</name>
<organism evidence="9 10">
    <name type="scientific">Solanum bulbocastanum</name>
    <name type="common">Wild potato</name>
    <dbReference type="NCBI Taxonomy" id="147425"/>
    <lineage>
        <taxon>Eukaryota</taxon>
        <taxon>Viridiplantae</taxon>
        <taxon>Streptophyta</taxon>
        <taxon>Embryophyta</taxon>
        <taxon>Tracheophyta</taxon>
        <taxon>Spermatophyta</taxon>
        <taxon>Magnoliopsida</taxon>
        <taxon>eudicotyledons</taxon>
        <taxon>Gunneridae</taxon>
        <taxon>Pentapetalae</taxon>
        <taxon>asterids</taxon>
        <taxon>lamiids</taxon>
        <taxon>Solanales</taxon>
        <taxon>Solanaceae</taxon>
        <taxon>Solanoideae</taxon>
        <taxon>Solaneae</taxon>
        <taxon>Solanum</taxon>
    </lineage>
</organism>
<dbReference type="PROSITE" id="PS00108">
    <property type="entry name" value="PROTEIN_KINASE_ST"/>
    <property type="match status" value="1"/>
</dbReference>
<keyword evidence="2" id="KW-0808">Transferase</keyword>
<sequence>MDKIWCMEAANMKKQEWELDASKLTVKKLIGLGGFGVVYKGLYNGKQVAVKVFDLGDEKKNSIEKKQLMEEVFMQEVSAWCNLQHSNIAKFIGAINKNNMSKIKMKCQKGATLPINGCCIVVEYVGGGTLQSCLSKHTMKKKLPLDTIIQLALDVAKGLSYIHSNKIAHRDVKTENLLLDKTGRVKIIDFGLSSEFYSLGLDYPPMMVGTSGTMGYMAPEVLSDPSYDHKCDVYSFAICLWEMYTCLDPYPEHISRSKISHQIYKDRRPEIPKCCPRALSDIMEKCWDVKPQNRPEMKEVVQMLEAIQTSTKRRQQQKHHIFCFA</sequence>
<dbReference type="PROSITE" id="PS50011">
    <property type="entry name" value="PROTEIN_KINASE_DOM"/>
    <property type="match status" value="1"/>
</dbReference>
<dbReference type="Gene3D" id="1.10.510.10">
    <property type="entry name" value="Transferase(Phosphotransferase) domain 1"/>
    <property type="match status" value="1"/>
</dbReference>
<keyword evidence="10" id="KW-1185">Reference proteome</keyword>
<dbReference type="PANTHER" id="PTHR44329:SF160">
    <property type="entry name" value="OS05G0577700 PROTEIN"/>
    <property type="match status" value="1"/>
</dbReference>
<dbReference type="Proteomes" id="UP001371456">
    <property type="component" value="Unassembled WGS sequence"/>
</dbReference>
<reference evidence="9 10" key="1">
    <citation type="submission" date="2024-02" db="EMBL/GenBank/DDBJ databases">
        <title>de novo genome assembly of Solanum bulbocastanum strain 11H21.</title>
        <authorList>
            <person name="Hosaka A.J."/>
        </authorList>
    </citation>
    <scope>NUCLEOTIDE SEQUENCE [LARGE SCALE GENOMIC DNA]</scope>
    <source>
        <tissue evidence="9">Young leaves</tissue>
    </source>
</reference>
<dbReference type="InterPro" id="IPR017441">
    <property type="entry name" value="Protein_kinase_ATP_BS"/>
</dbReference>
<dbReference type="SUPFAM" id="SSF56112">
    <property type="entry name" value="Protein kinase-like (PK-like)"/>
    <property type="match status" value="1"/>
</dbReference>
<evidence type="ECO:0000256" key="2">
    <source>
        <dbReference type="ARBA" id="ARBA00022679"/>
    </source>
</evidence>
<dbReference type="EMBL" id="JBANQN010000005">
    <property type="protein sequence ID" value="KAK6788990.1"/>
    <property type="molecule type" value="Genomic_DNA"/>
</dbReference>
<dbReference type="InterPro" id="IPR000719">
    <property type="entry name" value="Prot_kinase_dom"/>
</dbReference>
<dbReference type="PROSITE" id="PS00107">
    <property type="entry name" value="PROTEIN_KINASE_ATP"/>
    <property type="match status" value="1"/>
</dbReference>
<evidence type="ECO:0000256" key="3">
    <source>
        <dbReference type="ARBA" id="ARBA00022741"/>
    </source>
</evidence>
<dbReference type="InterPro" id="IPR008271">
    <property type="entry name" value="Ser/Thr_kinase_AS"/>
</dbReference>
<evidence type="ECO:0000313" key="9">
    <source>
        <dbReference type="EMBL" id="KAK6788990.1"/>
    </source>
</evidence>
<dbReference type="SMART" id="SM00220">
    <property type="entry name" value="S_TKc"/>
    <property type="match status" value="1"/>
</dbReference>
<evidence type="ECO:0000256" key="1">
    <source>
        <dbReference type="ARBA" id="ARBA00022527"/>
    </source>
</evidence>
<feature type="domain" description="Protein kinase" evidence="8">
    <location>
        <begin position="24"/>
        <end position="322"/>
    </location>
</feature>
<proteinExistence type="inferred from homology"/>
<comment type="caution">
    <text evidence="9">The sequence shown here is derived from an EMBL/GenBank/DDBJ whole genome shotgun (WGS) entry which is preliminary data.</text>
</comment>
<gene>
    <name evidence="9" type="ORF">RDI58_012789</name>
</gene>